<dbReference type="Proteomes" id="UP000072660">
    <property type="component" value="Unassembled WGS sequence"/>
</dbReference>
<dbReference type="AlphaFoldDB" id="A0A139SVU6"/>
<sequence>MLFWLIPLVLLILLSPLLWLLPKKQQGERMQLRLAARRMGLGMQLVSENWPHWMAHAQSPCAQYQLPHKKAGADWRYWQDAQGQWQNQWREPCADKQLLPLLQQLPVDVYKIASDKQIITLYWGERGGFEALKTIAAVLERLTAAEY</sequence>
<dbReference type="RefSeq" id="WP_068388908.1">
    <property type="nucleotide sequence ID" value="NZ_LSZO01000112.1"/>
</dbReference>
<dbReference type="EMBL" id="LSZO01000112">
    <property type="protein sequence ID" value="KXU38590.1"/>
    <property type="molecule type" value="Genomic_DNA"/>
</dbReference>
<evidence type="ECO:0000313" key="1">
    <source>
        <dbReference type="EMBL" id="KXU38590.1"/>
    </source>
</evidence>
<accession>A0A139SVU6</accession>
<organism evidence="1 2">
    <name type="scientific">Ventosimonas gracilis</name>
    <dbReference type="NCBI Taxonomy" id="1680762"/>
    <lineage>
        <taxon>Bacteria</taxon>
        <taxon>Pseudomonadati</taxon>
        <taxon>Pseudomonadota</taxon>
        <taxon>Gammaproteobacteria</taxon>
        <taxon>Pseudomonadales</taxon>
        <taxon>Ventosimonadaceae</taxon>
        <taxon>Ventosimonas</taxon>
    </lineage>
</organism>
<gene>
    <name evidence="1" type="ORF">AXE65_00030</name>
</gene>
<name>A0A139SVU6_9GAMM</name>
<proteinExistence type="predicted"/>
<reference evidence="1 2" key="1">
    <citation type="submission" date="2016-02" db="EMBL/GenBank/DDBJ databases">
        <authorList>
            <person name="Wen L."/>
            <person name="He K."/>
            <person name="Yang H."/>
        </authorList>
    </citation>
    <scope>NUCLEOTIDE SEQUENCE [LARGE SCALE GENOMIC DNA]</scope>
    <source>
        <strain evidence="1 2">CV58</strain>
    </source>
</reference>
<evidence type="ECO:0000313" key="2">
    <source>
        <dbReference type="Proteomes" id="UP000072660"/>
    </source>
</evidence>
<comment type="caution">
    <text evidence="1">The sequence shown here is derived from an EMBL/GenBank/DDBJ whole genome shotgun (WGS) entry which is preliminary data.</text>
</comment>
<protein>
    <submittedName>
        <fullName evidence="1">Uncharacterized protein</fullName>
    </submittedName>
</protein>
<keyword evidence="2" id="KW-1185">Reference proteome</keyword>
<dbReference type="OrthoDB" id="6988097at2"/>